<dbReference type="EMBL" id="JACCEM010000012">
    <property type="protein sequence ID" value="NYT51515.1"/>
    <property type="molecule type" value="Genomic_DNA"/>
</dbReference>
<reference evidence="1 2" key="1">
    <citation type="submission" date="2020-07" db="EMBL/GenBank/DDBJ databases">
        <title>Taxonomic revisions and descriptions of new bacterial species based on genomic comparisons in the high-G+C-content subgroup of the family Alcaligenaceae.</title>
        <authorList>
            <person name="Szabo A."/>
            <person name="Felfoldi T."/>
        </authorList>
    </citation>
    <scope>NUCLEOTIDE SEQUENCE [LARGE SCALE GENOMIC DNA]</scope>
    <source>
        <strain evidence="1 2">LMG 24012</strain>
    </source>
</reference>
<dbReference type="Gene3D" id="3.30.429.10">
    <property type="entry name" value="Macrophage Migration Inhibitory Factor"/>
    <property type="match status" value="1"/>
</dbReference>
<dbReference type="Proteomes" id="UP000559809">
    <property type="component" value="Unassembled WGS sequence"/>
</dbReference>
<accession>A0A853FZH3</accession>
<evidence type="ECO:0000313" key="1">
    <source>
        <dbReference type="EMBL" id="NYT51515.1"/>
    </source>
</evidence>
<dbReference type="PANTHER" id="PTHR37950:SF1">
    <property type="entry name" value="4-HYDROXYPHENYLACETATE CATABOLISM PROTEIN"/>
    <property type="match status" value="1"/>
</dbReference>
<dbReference type="InterPro" id="IPR014347">
    <property type="entry name" value="Tautomerase/MIF_sf"/>
</dbReference>
<dbReference type="Pfam" id="PF02962">
    <property type="entry name" value="CHMI"/>
    <property type="match status" value="1"/>
</dbReference>
<dbReference type="PANTHER" id="PTHR37950">
    <property type="entry name" value="4-HYDROXYPHENYLACETATE CATABOLISM PROTEIN"/>
    <property type="match status" value="1"/>
</dbReference>
<protein>
    <recommendedName>
        <fullName evidence="3">5-carboxymethyl-2-hydroxymuconate isomerase</fullName>
    </recommendedName>
</protein>
<comment type="caution">
    <text evidence="1">The sequence shown here is derived from an EMBL/GenBank/DDBJ whole genome shotgun (WGS) entry which is preliminary data.</text>
</comment>
<name>A0A853FZH3_9BURK</name>
<keyword evidence="2" id="KW-1185">Reference proteome</keyword>
<dbReference type="SUPFAM" id="SSF55331">
    <property type="entry name" value="Tautomerase/MIF"/>
    <property type="match status" value="1"/>
</dbReference>
<dbReference type="AlphaFoldDB" id="A0A853FZH3"/>
<sequence length="120" mass="13346">MPHLTLEVSGNLAPWADAMLDAVTDACLHSGHFEQAVLMGRVVVHERFRVRQQGMAAFVNLGLRIRQGRSEDARADLARRLAQAIRQVAQDGRLSPRTCITCEIHEVDTRTRALIFAGDD</sequence>
<dbReference type="GO" id="GO:0008704">
    <property type="term" value="F:5-carboxymethyl-2-hydroxymuconate delta-isomerase activity"/>
    <property type="evidence" value="ECO:0007669"/>
    <property type="project" value="InterPro"/>
</dbReference>
<organism evidence="1 2">
    <name type="scientific">Parapusillimonas granuli</name>
    <dbReference type="NCBI Taxonomy" id="380911"/>
    <lineage>
        <taxon>Bacteria</taxon>
        <taxon>Pseudomonadati</taxon>
        <taxon>Pseudomonadota</taxon>
        <taxon>Betaproteobacteria</taxon>
        <taxon>Burkholderiales</taxon>
        <taxon>Alcaligenaceae</taxon>
        <taxon>Parapusillimonas</taxon>
    </lineage>
</organism>
<evidence type="ECO:0000313" key="2">
    <source>
        <dbReference type="Proteomes" id="UP000559809"/>
    </source>
</evidence>
<evidence type="ECO:0008006" key="3">
    <source>
        <dbReference type="Google" id="ProtNLM"/>
    </source>
</evidence>
<proteinExistence type="predicted"/>
<gene>
    <name evidence="1" type="ORF">H0A72_19560</name>
</gene>
<dbReference type="RefSeq" id="WP_180158192.1">
    <property type="nucleotide sequence ID" value="NZ_JACCEM010000012.1"/>
</dbReference>
<dbReference type="InterPro" id="IPR004220">
    <property type="entry name" value="5-COMe_2-OHmuconate_Isoase"/>
</dbReference>